<evidence type="ECO:0000256" key="6">
    <source>
        <dbReference type="SAM" id="Phobius"/>
    </source>
</evidence>
<keyword evidence="4 6" id="KW-1133">Transmembrane helix</keyword>
<feature type="transmembrane region" description="Helical" evidence="6">
    <location>
        <begin position="239"/>
        <end position="259"/>
    </location>
</feature>
<keyword evidence="2" id="KW-1003">Cell membrane</keyword>
<gene>
    <name evidence="7" type="ORF">ACJ8NA_25435</name>
</gene>
<evidence type="ECO:0000256" key="3">
    <source>
        <dbReference type="ARBA" id="ARBA00022692"/>
    </source>
</evidence>
<feature type="transmembrane region" description="Helical" evidence="6">
    <location>
        <begin position="7"/>
        <end position="29"/>
    </location>
</feature>
<dbReference type="PANTHER" id="PTHR30250:SF26">
    <property type="entry name" value="PSMA PROTEIN"/>
    <property type="match status" value="1"/>
</dbReference>
<comment type="caution">
    <text evidence="7">The sequence shown here is derived from an EMBL/GenBank/DDBJ whole genome shotgun (WGS) entry which is preliminary data.</text>
</comment>
<organism evidence="7 8">
    <name type="scientific">Pseudomonas azerbaijanorientalis</name>
    <dbReference type="NCBI Taxonomy" id="2842350"/>
    <lineage>
        <taxon>Bacteria</taxon>
        <taxon>Pseudomonadati</taxon>
        <taxon>Pseudomonadota</taxon>
        <taxon>Gammaproteobacteria</taxon>
        <taxon>Pseudomonadales</taxon>
        <taxon>Pseudomonadaceae</taxon>
        <taxon>Pseudomonas</taxon>
    </lineage>
</organism>
<feature type="transmembrane region" description="Helical" evidence="6">
    <location>
        <begin position="338"/>
        <end position="358"/>
    </location>
</feature>
<evidence type="ECO:0000256" key="1">
    <source>
        <dbReference type="ARBA" id="ARBA00004651"/>
    </source>
</evidence>
<accession>A0ABW8WAN0</accession>
<evidence type="ECO:0000313" key="8">
    <source>
        <dbReference type="Proteomes" id="UP001628646"/>
    </source>
</evidence>
<dbReference type="Proteomes" id="UP001628646">
    <property type="component" value="Unassembled WGS sequence"/>
</dbReference>
<dbReference type="InterPro" id="IPR002797">
    <property type="entry name" value="Polysacc_synth"/>
</dbReference>
<reference evidence="7 8" key="1">
    <citation type="submission" date="2024-12" db="EMBL/GenBank/DDBJ databases">
        <title>Pseudomonas species isolated from Lotus nodules promote plant growth.</title>
        <authorList>
            <person name="Yu Y.-H."/>
            <person name="Kurtenbach J."/>
            <person name="Crosbie D."/>
            <person name="Brachmann A."/>
            <person name="Marin M."/>
        </authorList>
    </citation>
    <scope>NUCLEOTIDE SEQUENCE [LARGE SCALE GENOMIC DNA]</scope>
    <source>
        <strain evidence="7 8">PLb11B</strain>
    </source>
</reference>
<evidence type="ECO:0000313" key="7">
    <source>
        <dbReference type="EMBL" id="MFL9001971.1"/>
    </source>
</evidence>
<keyword evidence="5 6" id="KW-0472">Membrane</keyword>
<dbReference type="Pfam" id="PF01943">
    <property type="entry name" value="Polysacc_synt"/>
    <property type="match status" value="1"/>
</dbReference>
<dbReference type="InterPro" id="IPR050833">
    <property type="entry name" value="Poly_Biosynth_Transport"/>
</dbReference>
<feature type="transmembrane region" description="Helical" evidence="6">
    <location>
        <begin position="370"/>
        <end position="390"/>
    </location>
</feature>
<evidence type="ECO:0000256" key="5">
    <source>
        <dbReference type="ARBA" id="ARBA00023136"/>
    </source>
</evidence>
<comment type="subcellular location">
    <subcellularLocation>
        <location evidence="1">Cell membrane</location>
        <topology evidence="1">Multi-pass membrane protein</topology>
    </subcellularLocation>
</comment>
<feature type="transmembrane region" description="Helical" evidence="6">
    <location>
        <begin position="41"/>
        <end position="61"/>
    </location>
</feature>
<evidence type="ECO:0000256" key="4">
    <source>
        <dbReference type="ARBA" id="ARBA00022989"/>
    </source>
</evidence>
<name>A0ABW8WAN0_9PSED</name>
<dbReference type="RefSeq" id="WP_407800496.1">
    <property type="nucleotide sequence ID" value="NZ_JBJNUX010000005.1"/>
</dbReference>
<feature type="transmembrane region" description="Helical" evidence="6">
    <location>
        <begin position="118"/>
        <end position="141"/>
    </location>
</feature>
<dbReference type="PANTHER" id="PTHR30250">
    <property type="entry name" value="PST FAMILY PREDICTED COLANIC ACID TRANSPORTER"/>
    <property type="match status" value="1"/>
</dbReference>
<feature type="transmembrane region" description="Helical" evidence="6">
    <location>
        <begin position="396"/>
        <end position="418"/>
    </location>
</feature>
<feature type="transmembrane region" description="Helical" evidence="6">
    <location>
        <begin position="82"/>
        <end position="106"/>
    </location>
</feature>
<dbReference type="CDD" id="cd13128">
    <property type="entry name" value="MATE_Wzx_like"/>
    <property type="match status" value="1"/>
</dbReference>
<protein>
    <submittedName>
        <fullName evidence="7">Flippase</fullName>
    </submittedName>
</protein>
<keyword evidence="3 6" id="KW-0812">Transmembrane</keyword>
<feature type="transmembrane region" description="Helical" evidence="6">
    <location>
        <begin position="296"/>
        <end position="318"/>
    </location>
</feature>
<dbReference type="EMBL" id="JBJNUY010000012">
    <property type="protein sequence ID" value="MFL9001971.1"/>
    <property type="molecule type" value="Genomic_DNA"/>
</dbReference>
<feature type="transmembrane region" description="Helical" evidence="6">
    <location>
        <begin position="265"/>
        <end position="284"/>
    </location>
</feature>
<keyword evidence="8" id="KW-1185">Reference proteome</keyword>
<evidence type="ECO:0000256" key="2">
    <source>
        <dbReference type="ARBA" id="ARBA00022475"/>
    </source>
</evidence>
<proteinExistence type="predicted"/>
<feature type="transmembrane region" description="Helical" evidence="6">
    <location>
        <begin position="153"/>
        <end position="173"/>
    </location>
</feature>
<feature type="transmembrane region" description="Helical" evidence="6">
    <location>
        <begin position="179"/>
        <end position="198"/>
    </location>
</feature>
<sequence length="428" mass="47041">MILRNSLLNLIGLGGPLLAAIFTIPYLIAELGPERFGLLTLIWAVVSYFGLFDFGLGRALTQQLAITWSRDENQDTPSITGTAYLIMLVLGLCAGLIMALVAPLLVGQIKSIPNNSEAINALYAMAGAMPFIVLTSGFRGVLEARQAFGVINLIRIPMGLFTFLGPAAVVWFDEPRLDLIAWVLAMGRVLGCLVHAWFASRSLPKEYRALVVKRAWVRPLCVNGGWLTVSNVISPLMGYIDRFIIGALVSTAAVTYYATPNEIVTKLWIFPAALTAVLFPTFAAQISRGGGEARALFKKVLLWLFLAMTPIVAVLILFAHEIMRLWINEDFANQSAAILRIFAVGILVNSLTHIPFTLIQSSGHARLTALIHLVEFPVFMVALWWFTINYGVEGSAWAWLLRIFFDTGLMFACAKHILAPRVATVKYG</sequence>